<dbReference type="InterPro" id="IPR036922">
    <property type="entry name" value="Rieske_2Fe-2S_sf"/>
</dbReference>
<dbReference type="Gene3D" id="2.102.10.10">
    <property type="entry name" value="Rieske [2Fe-2S] iron-sulphur domain"/>
    <property type="match status" value="1"/>
</dbReference>
<keyword evidence="1" id="KW-0001">2Fe-2S</keyword>
<dbReference type="GO" id="GO:0051537">
    <property type="term" value="F:2 iron, 2 sulfur cluster binding"/>
    <property type="evidence" value="ECO:0007669"/>
    <property type="project" value="UniProtKB-KW"/>
</dbReference>
<reference evidence="6 7" key="1">
    <citation type="submission" date="2017-12" db="EMBL/GenBank/DDBJ databases">
        <authorList>
            <person name="Hurst M.R.H."/>
        </authorList>
    </citation>
    <scope>NUCLEOTIDE SEQUENCE [LARGE SCALE GENOMIC DNA]</scope>
    <source>
        <strain evidence="6 7">SY-3-19</strain>
    </source>
</reference>
<comment type="caution">
    <text evidence="6">The sequence shown here is derived from an EMBL/GenBank/DDBJ whole genome shotgun (WGS) entry which is preliminary data.</text>
</comment>
<dbReference type="RefSeq" id="WP_104831510.1">
    <property type="nucleotide sequence ID" value="NZ_PJCH01000015.1"/>
</dbReference>
<dbReference type="NCBIfam" id="NF007422">
    <property type="entry name" value="PRK09965.1"/>
    <property type="match status" value="1"/>
</dbReference>
<keyword evidence="3" id="KW-0408">Iron</keyword>
<dbReference type="PROSITE" id="PS51296">
    <property type="entry name" value="RIESKE"/>
    <property type="match status" value="1"/>
</dbReference>
<evidence type="ECO:0000256" key="3">
    <source>
        <dbReference type="ARBA" id="ARBA00023004"/>
    </source>
</evidence>
<keyword evidence="6" id="KW-0560">Oxidoreductase</keyword>
<evidence type="ECO:0000259" key="5">
    <source>
        <dbReference type="PROSITE" id="PS51296"/>
    </source>
</evidence>
<dbReference type="SUPFAM" id="SSF50022">
    <property type="entry name" value="ISP domain"/>
    <property type="match status" value="1"/>
</dbReference>
<dbReference type="InterPro" id="IPR017941">
    <property type="entry name" value="Rieske_2Fe-2S"/>
</dbReference>
<dbReference type="CDD" id="cd03528">
    <property type="entry name" value="Rieske_RO_ferredoxin"/>
    <property type="match status" value="1"/>
</dbReference>
<evidence type="ECO:0000256" key="4">
    <source>
        <dbReference type="ARBA" id="ARBA00023014"/>
    </source>
</evidence>
<dbReference type="AlphaFoldDB" id="A0A2S7K1I7"/>
<dbReference type="Proteomes" id="UP000239504">
    <property type="component" value="Unassembled WGS sequence"/>
</dbReference>
<dbReference type="GO" id="GO:0046872">
    <property type="term" value="F:metal ion binding"/>
    <property type="evidence" value="ECO:0007669"/>
    <property type="project" value="UniProtKB-KW"/>
</dbReference>
<protein>
    <submittedName>
        <fullName evidence="6">Bifunctional 3-phenylpropionate/cinnamic acid dioxygenase ferredoxin subunit</fullName>
    </submittedName>
</protein>
<gene>
    <name evidence="6" type="ORF">CW354_18310</name>
</gene>
<dbReference type="Pfam" id="PF00355">
    <property type="entry name" value="Rieske"/>
    <property type="match status" value="1"/>
</dbReference>
<keyword evidence="2" id="KW-0479">Metal-binding</keyword>
<evidence type="ECO:0000256" key="2">
    <source>
        <dbReference type="ARBA" id="ARBA00022723"/>
    </source>
</evidence>
<keyword evidence="7" id="KW-1185">Reference proteome</keyword>
<dbReference type="EMBL" id="PJCH01000015">
    <property type="protein sequence ID" value="PQA86298.1"/>
    <property type="molecule type" value="Genomic_DNA"/>
</dbReference>
<dbReference type="PANTHER" id="PTHR21496:SF23">
    <property type="entry name" value="3-PHENYLPROPIONATE_CINNAMIC ACID DIOXYGENASE FERREDOXIN SUBUNIT"/>
    <property type="match status" value="1"/>
</dbReference>
<proteinExistence type="predicted"/>
<evidence type="ECO:0000313" key="7">
    <source>
        <dbReference type="Proteomes" id="UP000239504"/>
    </source>
</evidence>
<dbReference type="OrthoDB" id="9800167at2"/>
<sequence>MYVRVCNSTELSDGEVIRFVPDGEEEGIAVCHSDGEFFAIGDKCSHGNWSLSEGFLENCHLECVLHGSAFDLRTGWPDKLPATKPVKIYDVKIEDGDVLVDVSSGRITQPDDENFAAQR</sequence>
<keyword evidence="6" id="KW-0223">Dioxygenase</keyword>
<organism evidence="6 7">
    <name type="scientific">Hyphococcus luteus</name>
    <dbReference type="NCBI Taxonomy" id="2058213"/>
    <lineage>
        <taxon>Bacteria</taxon>
        <taxon>Pseudomonadati</taxon>
        <taxon>Pseudomonadota</taxon>
        <taxon>Alphaproteobacteria</taxon>
        <taxon>Parvularculales</taxon>
        <taxon>Parvularculaceae</taxon>
        <taxon>Hyphococcus</taxon>
    </lineage>
</organism>
<name>A0A2S7K1I7_9PROT</name>
<evidence type="ECO:0000313" key="6">
    <source>
        <dbReference type="EMBL" id="PQA86298.1"/>
    </source>
</evidence>
<keyword evidence="4" id="KW-0411">Iron-sulfur</keyword>
<dbReference type="PANTHER" id="PTHR21496">
    <property type="entry name" value="FERREDOXIN-RELATED"/>
    <property type="match status" value="1"/>
</dbReference>
<accession>A0A2S7K1I7</accession>
<evidence type="ECO:0000256" key="1">
    <source>
        <dbReference type="ARBA" id="ARBA00022714"/>
    </source>
</evidence>
<dbReference type="GO" id="GO:0051213">
    <property type="term" value="F:dioxygenase activity"/>
    <property type="evidence" value="ECO:0007669"/>
    <property type="project" value="UniProtKB-KW"/>
</dbReference>
<feature type="domain" description="Rieske" evidence="5">
    <location>
        <begin position="3"/>
        <end position="100"/>
    </location>
</feature>